<feature type="coiled-coil region" evidence="1">
    <location>
        <begin position="50"/>
        <end position="77"/>
    </location>
</feature>
<reference evidence="2" key="1">
    <citation type="journal article" date="2021" name="Front. Microbiol.">
        <title>Comprehensive Comparative Genomics and Phenotyping of Methylobacterium Species.</title>
        <authorList>
            <person name="Alessa O."/>
            <person name="Ogura Y."/>
            <person name="Fujitani Y."/>
            <person name="Takami H."/>
            <person name="Hayashi T."/>
            <person name="Sahin N."/>
            <person name="Tani A."/>
        </authorList>
    </citation>
    <scope>NUCLEOTIDE SEQUENCE</scope>
    <source>
        <strain evidence="2">NBRC 15686</strain>
    </source>
</reference>
<gene>
    <name evidence="2" type="ORF">LNAOJCKE_0894</name>
</gene>
<evidence type="ECO:0000313" key="2">
    <source>
        <dbReference type="EMBL" id="GJE63696.1"/>
    </source>
</evidence>
<dbReference type="EMBL" id="BPRC01000001">
    <property type="protein sequence ID" value="GJE63696.1"/>
    <property type="molecule type" value="Genomic_DNA"/>
</dbReference>
<name>A0ABQ4UA84_9HYPH</name>
<proteinExistence type="predicted"/>
<dbReference type="RefSeq" id="WP_238222670.1">
    <property type="nucleotide sequence ID" value="NZ_BAAADH010000092.1"/>
</dbReference>
<evidence type="ECO:0000313" key="3">
    <source>
        <dbReference type="Proteomes" id="UP001055039"/>
    </source>
</evidence>
<keyword evidence="1" id="KW-0175">Coiled coil</keyword>
<reference evidence="2" key="2">
    <citation type="submission" date="2021-08" db="EMBL/GenBank/DDBJ databases">
        <authorList>
            <person name="Tani A."/>
            <person name="Ola A."/>
            <person name="Ogura Y."/>
            <person name="Katsura K."/>
            <person name="Hayashi T."/>
        </authorList>
    </citation>
    <scope>NUCLEOTIDE SEQUENCE</scope>
    <source>
        <strain evidence="2">NBRC 15686</strain>
    </source>
</reference>
<keyword evidence="3" id="KW-1185">Reference proteome</keyword>
<comment type="caution">
    <text evidence="2">The sequence shown here is derived from an EMBL/GenBank/DDBJ whole genome shotgun (WGS) entry which is preliminary data.</text>
</comment>
<organism evidence="2 3">
    <name type="scientific">Methylorubrum aminovorans</name>
    <dbReference type="NCBI Taxonomy" id="269069"/>
    <lineage>
        <taxon>Bacteria</taxon>
        <taxon>Pseudomonadati</taxon>
        <taxon>Pseudomonadota</taxon>
        <taxon>Alphaproteobacteria</taxon>
        <taxon>Hyphomicrobiales</taxon>
        <taxon>Methylobacteriaceae</taxon>
        <taxon>Methylorubrum</taxon>
    </lineage>
</organism>
<protein>
    <submittedName>
        <fullName evidence="2">Uncharacterized protein</fullName>
    </submittedName>
</protein>
<dbReference type="Proteomes" id="UP001055039">
    <property type="component" value="Unassembled WGS sequence"/>
</dbReference>
<evidence type="ECO:0000256" key="1">
    <source>
        <dbReference type="SAM" id="Coils"/>
    </source>
</evidence>
<sequence length="123" mass="13049">MTTAATLEPLEQAHRILREHLHVISPNGSLHYVGGIQEAAEAIAPILTALATATAEAASLRAERDDLARKLTEAAEAADAPWSGYSTYQTSIDNEEAGNLRRCREIVRAARTALARAATAGEG</sequence>
<accession>A0ABQ4UA84</accession>